<sequence>MKSKTLIATAALAAAGIVTTQVAMAYQAGDIYVRGGIAKAEVADDNGRVAGTDLNVSDERGFAYGVGYLFSDALGIELNGTEAVEHDLALGNTGIGGVDRMPINLMVNYYPLGGTTSRVQPYLGAGLNYTHFSEEELDGLDIDSSYGFAGQVGVDLAVTDYLLVGAFARYSDVNADVELNGSDIGEAEIDPMTIGGGVTFRF</sequence>
<evidence type="ECO:0000313" key="3">
    <source>
        <dbReference type="Proteomes" id="UP001442468"/>
    </source>
</evidence>
<dbReference type="Proteomes" id="UP001442468">
    <property type="component" value="Unassembled WGS sequence"/>
</dbReference>
<dbReference type="RefSeq" id="WP_349762710.1">
    <property type="nucleotide sequence ID" value="NZ_JBEGCJ010000005.1"/>
</dbReference>
<evidence type="ECO:0000256" key="1">
    <source>
        <dbReference type="SAM" id="SignalP"/>
    </source>
</evidence>
<dbReference type="Pfam" id="PF03922">
    <property type="entry name" value="OmpW"/>
    <property type="match status" value="1"/>
</dbReference>
<name>A0ABV1NHB3_9GAMM</name>
<dbReference type="PANTHER" id="PTHR36920">
    <property type="match status" value="1"/>
</dbReference>
<accession>A0ABV1NHB3</accession>
<feature type="signal peptide" evidence="1">
    <location>
        <begin position="1"/>
        <end position="25"/>
    </location>
</feature>
<protein>
    <submittedName>
        <fullName evidence="2">OmpW family outer membrane protein</fullName>
    </submittedName>
</protein>
<feature type="chain" id="PRO_5046749822" evidence="1">
    <location>
        <begin position="26"/>
        <end position="202"/>
    </location>
</feature>
<dbReference type="EMBL" id="JBEGCJ010000005">
    <property type="protein sequence ID" value="MEQ6918446.1"/>
    <property type="molecule type" value="Genomic_DNA"/>
</dbReference>
<reference evidence="2 3" key="1">
    <citation type="submission" date="2024-05" db="EMBL/GenBank/DDBJ databases">
        <title>Halomonas sp. SSM6 16S ribosomal RNA gene Genome sequencing and assembly.</title>
        <authorList>
            <person name="Yook S."/>
        </authorList>
    </citation>
    <scope>NUCLEOTIDE SEQUENCE [LARGE SCALE GENOMIC DNA]</scope>
    <source>
        <strain evidence="2 3">SSM6</strain>
    </source>
</reference>
<organism evidence="2 3">
    <name type="scientific">Halomonas aquatica</name>
    <dbReference type="NCBI Taxonomy" id="3151123"/>
    <lineage>
        <taxon>Bacteria</taxon>
        <taxon>Pseudomonadati</taxon>
        <taxon>Pseudomonadota</taxon>
        <taxon>Gammaproteobacteria</taxon>
        <taxon>Oceanospirillales</taxon>
        <taxon>Halomonadaceae</taxon>
        <taxon>Halomonas</taxon>
    </lineage>
</organism>
<dbReference type="SUPFAM" id="SSF56925">
    <property type="entry name" value="OMPA-like"/>
    <property type="match status" value="1"/>
</dbReference>
<keyword evidence="1" id="KW-0732">Signal</keyword>
<dbReference type="PANTHER" id="PTHR36920:SF1">
    <property type="entry name" value="OUTER MEMBRANE PROTEIN W"/>
    <property type="match status" value="1"/>
</dbReference>
<evidence type="ECO:0000313" key="2">
    <source>
        <dbReference type="EMBL" id="MEQ6918446.1"/>
    </source>
</evidence>
<comment type="caution">
    <text evidence="2">The sequence shown here is derived from an EMBL/GenBank/DDBJ whole genome shotgun (WGS) entry which is preliminary data.</text>
</comment>
<dbReference type="InterPro" id="IPR005618">
    <property type="entry name" value="OMPW"/>
</dbReference>
<dbReference type="InterPro" id="IPR011250">
    <property type="entry name" value="OMP/PagP_B-barrel"/>
</dbReference>
<keyword evidence="3" id="KW-1185">Reference proteome</keyword>
<dbReference type="Gene3D" id="2.40.160.20">
    <property type="match status" value="1"/>
</dbReference>
<proteinExistence type="predicted"/>
<gene>
    <name evidence="2" type="ORF">ABE960_13050</name>
</gene>